<gene>
    <name evidence="1" type="ORF">UFOPK1603_00401</name>
    <name evidence="2" type="ORF">UFOPK1711_01319</name>
    <name evidence="3" type="ORF">UFOPK2143_00616</name>
    <name evidence="4" type="ORF">UFOPK2350_00015</name>
</gene>
<evidence type="ECO:0000313" key="4">
    <source>
        <dbReference type="EMBL" id="CAB4665211.1"/>
    </source>
</evidence>
<evidence type="ECO:0000313" key="1">
    <source>
        <dbReference type="EMBL" id="CAB4558821.1"/>
    </source>
</evidence>
<accession>A0A6J6F2X6</accession>
<proteinExistence type="predicted"/>
<evidence type="ECO:0000313" key="2">
    <source>
        <dbReference type="EMBL" id="CAB4582856.1"/>
    </source>
</evidence>
<dbReference type="EMBL" id="CAEZVV010000024">
    <property type="protein sequence ID" value="CAB4640645.1"/>
    <property type="molecule type" value="Genomic_DNA"/>
</dbReference>
<protein>
    <submittedName>
        <fullName evidence="2">Unannotated protein</fullName>
    </submittedName>
</protein>
<evidence type="ECO:0000313" key="3">
    <source>
        <dbReference type="EMBL" id="CAB4640645.1"/>
    </source>
</evidence>
<reference evidence="2" key="1">
    <citation type="submission" date="2020-05" db="EMBL/GenBank/DDBJ databases">
        <authorList>
            <person name="Chiriac C."/>
            <person name="Salcher M."/>
            <person name="Ghai R."/>
            <person name="Kavagutti S V."/>
        </authorList>
    </citation>
    <scope>NUCLEOTIDE SEQUENCE</scope>
</reference>
<dbReference type="EMBL" id="CAEZTG010000023">
    <property type="protein sequence ID" value="CAB4558821.1"/>
    <property type="molecule type" value="Genomic_DNA"/>
</dbReference>
<organism evidence="2">
    <name type="scientific">freshwater metagenome</name>
    <dbReference type="NCBI Taxonomy" id="449393"/>
    <lineage>
        <taxon>unclassified sequences</taxon>
        <taxon>metagenomes</taxon>
        <taxon>ecological metagenomes</taxon>
    </lineage>
</organism>
<dbReference type="AlphaFoldDB" id="A0A6J6F2X6"/>
<dbReference type="EMBL" id="CAEZTR010000086">
    <property type="protein sequence ID" value="CAB4582856.1"/>
    <property type="molecule type" value="Genomic_DNA"/>
</dbReference>
<sequence>MGTGQHRRNSPSIVRTSRRRSVVAVSVFVLLLLTVSACGTATSKTTSQPLTSEQAATLADALYLNYQDKGALFTANAAWTSLGRTISMSGEVDWTTTTGHALVRSTGADAGLAEIWWNQDTIIEYWPMLANIAPSFGYSDAKFVSRPLDAERRLVDRVISVVNSLAAAERENALLIQQKPGSEFVRNDELQNQPVEVLRYGMRNMYWIGVESNRMIRFDGNAESGTAPVVVDLVMAGAQTITPPPLRNVIASDKIQSLYSSLTGP</sequence>
<dbReference type="EMBL" id="CAEZXE010000001">
    <property type="protein sequence ID" value="CAB4665211.1"/>
    <property type="molecule type" value="Genomic_DNA"/>
</dbReference>
<name>A0A6J6F2X6_9ZZZZ</name>